<dbReference type="InterPro" id="IPR003795">
    <property type="entry name" value="DUF192"/>
</dbReference>
<dbReference type="Gene3D" id="2.60.120.1140">
    <property type="entry name" value="Protein of unknown function DUF192"/>
    <property type="match status" value="1"/>
</dbReference>
<feature type="transmembrane region" description="Helical" evidence="1">
    <location>
        <begin position="21"/>
        <end position="47"/>
    </location>
</feature>
<accession>A0A7C5LEH5</accession>
<keyword evidence="1" id="KW-0812">Transmembrane</keyword>
<gene>
    <name evidence="2" type="ORF">ENM11_00395</name>
</gene>
<evidence type="ECO:0000313" key="2">
    <source>
        <dbReference type="EMBL" id="HHK67603.1"/>
    </source>
</evidence>
<dbReference type="InterPro" id="IPR038695">
    <property type="entry name" value="Saro_0823-like_sf"/>
</dbReference>
<keyword evidence="1" id="KW-1133">Transmembrane helix</keyword>
<sequence>MPRLQSSEGKRRDKSLGKTGVNVTGFFTFRNLAVLFVLFAAAVALWLQPSSTSNLSTRSETISSTQTTSTGKAYRGPRVLFGDVEVFVEVADTPWERSRGLSDRDMLPDGRGMLFVFENPGKYAFWMYRMRFPLDIIWVSEDGRVVHIVENAPPCPANGPCPSYQPSEDALYVVEVNAGFAEKHGIRLGSKVHIDLAK</sequence>
<keyword evidence="1" id="KW-0472">Membrane</keyword>
<reference evidence="2" key="1">
    <citation type="journal article" date="2020" name="mSystems">
        <title>Genome- and Community-Level Interaction Insights into Carbon Utilization and Element Cycling Functions of Hydrothermarchaeota in Hydrothermal Sediment.</title>
        <authorList>
            <person name="Zhou Z."/>
            <person name="Liu Y."/>
            <person name="Xu W."/>
            <person name="Pan J."/>
            <person name="Luo Z.H."/>
            <person name="Li M."/>
        </authorList>
    </citation>
    <scope>NUCLEOTIDE SEQUENCE [LARGE SCALE GENOMIC DNA]</scope>
    <source>
        <strain evidence="2">SpSt-1056</strain>
    </source>
</reference>
<dbReference type="EMBL" id="DRWN01000006">
    <property type="protein sequence ID" value="HHK67603.1"/>
    <property type="molecule type" value="Genomic_DNA"/>
</dbReference>
<comment type="caution">
    <text evidence="2">The sequence shown here is derived from an EMBL/GenBank/DDBJ whole genome shotgun (WGS) entry which is preliminary data.</text>
</comment>
<dbReference type="PANTHER" id="PTHR37953">
    <property type="entry name" value="UPF0127 PROTEIN MJ1496"/>
    <property type="match status" value="1"/>
</dbReference>
<dbReference type="PANTHER" id="PTHR37953:SF1">
    <property type="entry name" value="UPF0127 PROTEIN MJ1496"/>
    <property type="match status" value="1"/>
</dbReference>
<dbReference type="Pfam" id="PF02643">
    <property type="entry name" value="DUF192"/>
    <property type="match status" value="1"/>
</dbReference>
<proteinExistence type="predicted"/>
<organism evidence="2">
    <name type="scientific">Caldiarchaeum subterraneum</name>
    <dbReference type="NCBI Taxonomy" id="311458"/>
    <lineage>
        <taxon>Archaea</taxon>
        <taxon>Nitrososphaerota</taxon>
        <taxon>Candidatus Caldarchaeales</taxon>
        <taxon>Candidatus Caldarchaeaceae</taxon>
        <taxon>Candidatus Caldarchaeum</taxon>
    </lineage>
</organism>
<protein>
    <submittedName>
        <fullName evidence="2">DUF192 domain-containing protein</fullName>
    </submittedName>
</protein>
<dbReference type="AlphaFoldDB" id="A0A7C5LEH5"/>
<evidence type="ECO:0000256" key="1">
    <source>
        <dbReference type="SAM" id="Phobius"/>
    </source>
</evidence>
<name>A0A7C5LEH5_CALS0</name>